<dbReference type="Pfam" id="PF02082">
    <property type="entry name" value="Rrf2"/>
    <property type="match status" value="1"/>
</dbReference>
<dbReference type="GO" id="GO:0003700">
    <property type="term" value="F:DNA-binding transcription factor activity"/>
    <property type="evidence" value="ECO:0007669"/>
    <property type="project" value="TreeGrafter"/>
</dbReference>
<organism evidence="1 2">
    <name type="scientific">Candidatus Abzuiibacterium crystallinum</name>
    <dbReference type="NCBI Taxonomy" id="1974748"/>
    <lineage>
        <taxon>Bacteria</taxon>
        <taxon>Pseudomonadati</taxon>
        <taxon>Candidatus Omnitrophota</taxon>
        <taxon>Candidatus Abzuiibacterium</taxon>
    </lineage>
</organism>
<dbReference type="PROSITE" id="PS51197">
    <property type="entry name" value="HTH_RRF2_2"/>
    <property type="match status" value="1"/>
</dbReference>
<dbReference type="InterPro" id="IPR000944">
    <property type="entry name" value="Tscrpt_reg_Rrf2"/>
</dbReference>
<dbReference type="AlphaFoldDB" id="A0A2H0LPW1"/>
<proteinExistence type="predicted"/>
<evidence type="ECO:0000313" key="2">
    <source>
        <dbReference type="Proteomes" id="UP000230859"/>
    </source>
</evidence>
<accession>A0A2H0LPW1</accession>
<dbReference type="InterPro" id="IPR036390">
    <property type="entry name" value="WH_DNA-bd_sf"/>
</dbReference>
<evidence type="ECO:0008006" key="3">
    <source>
        <dbReference type="Google" id="ProtNLM"/>
    </source>
</evidence>
<dbReference type="PANTHER" id="PTHR33221">
    <property type="entry name" value="WINGED HELIX-TURN-HELIX TRANSCRIPTIONAL REGULATOR, RRF2 FAMILY"/>
    <property type="match status" value="1"/>
</dbReference>
<dbReference type="Proteomes" id="UP000230859">
    <property type="component" value="Unassembled WGS sequence"/>
</dbReference>
<dbReference type="GO" id="GO:0005829">
    <property type="term" value="C:cytosol"/>
    <property type="evidence" value="ECO:0007669"/>
    <property type="project" value="TreeGrafter"/>
</dbReference>
<dbReference type="InterPro" id="IPR030489">
    <property type="entry name" value="TR_Rrf2-type_CS"/>
</dbReference>
<protein>
    <recommendedName>
        <fullName evidence="3">Rrf2 family transcriptional regulator</fullName>
    </recommendedName>
</protein>
<dbReference type="PROSITE" id="PS01332">
    <property type="entry name" value="HTH_RRF2_1"/>
    <property type="match status" value="1"/>
</dbReference>
<dbReference type="InterPro" id="IPR036388">
    <property type="entry name" value="WH-like_DNA-bd_sf"/>
</dbReference>
<reference evidence="1 2" key="1">
    <citation type="submission" date="2017-09" db="EMBL/GenBank/DDBJ databases">
        <title>Depth-based differentiation of microbial function through sediment-hosted aquifers and enrichment of novel symbionts in the deep terrestrial subsurface.</title>
        <authorList>
            <person name="Probst A.J."/>
            <person name="Ladd B."/>
            <person name="Jarett J.K."/>
            <person name="Geller-Mcgrath D.E."/>
            <person name="Sieber C.M."/>
            <person name="Emerson J.B."/>
            <person name="Anantharaman K."/>
            <person name="Thomas B.C."/>
            <person name="Malmstrom R."/>
            <person name="Stieglmeier M."/>
            <person name="Klingl A."/>
            <person name="Woyke T."/>
            <person name="Ryan C.M."/>
            <person name="Banfield J.F."/>
        </authorList>
    </citation>
    <scope>NUCLEOTIDE SEQUENCE [LARGE SCALE GENOMIC DNA]</scope>
    <source>
        <strain evidence="1">CG11_big_fil_rev_8_21_14_0_20_45_26</strain>
    </source>
</reference>
<dbReference type="PANTHER" id="PTHR33221:SF15">
    <property type="entry name" value="HTH-TYPE TRANSCRIPTIONAL REGULATOR YWGB-RELATED"/>
    <property type="match status" value="1"/>
</dbReference>
<evidence type="ECO:0000313" key="1">
    <source>
        <dbReference type="EMBL" id="PIQ86391.1"/>
    </source>
</evidence>
<dbReference type="NCBIfam" id="TIGR00738">
    <property type="entry name" value="rrf2_super"/>
    <property type="match status" value="1"/>
</dbReference>
<gene>
    <name evidence="1" type="ORF">COV74_04855</name>
</gene>
<name>A0A2H0LPW1_9BACT</name>
<dbReference type="EMBL" id="PCVY01000044">
    <property type="protein sequence ID" value="PIQ86391.1"/>
    <property type="molecule type" value="Genomic_DNA"/>
</dbReference>
<comment type="caution">
    <text evidence="1">The sequence shown here is derived from an EMBL/GenBank/DDBJ whole genome shotgun (WGS) entry which is preliminary data.</text>
</comment>
<dbReference type="SUPFAM" id="SSF46785">
    <property type="entry name" value="Winged helix' DNA-binding domain"/>
    <property type="match status" value="1"/>
</dbReference>
<sequence length="165" mass="18759">MNNKLRIDTALIMDYIIHNRSQRMFQLYSRGCEHILSALSSVDRKKLDQRFTAKEICKRAGIPESFTRKNLQALARSGVLKAATGPGGGYHLAHQPQKISVLKIINVIDGEDAFDQCVMGLPACRDNSPCPLHQVWMATKKPLLQQLETVTLYDLINQKRRRKEN</sequence>
<dbReference type="Gene3D" id="1.10.10.10">
    <property type="entry name" value="Winged helix-like DNA-binding domain superfamily/Winged helix DNA-binding domain"/>
    <property type="match status" value="1"/>
</dbReference>